<name>A0ABS8RVN4_DATST</name>
<comment type="caution">
    <text evidence="1">The sequence shown here is derived from an EMBL/GenBank/DDBJ whole genome shotgun (WGS) entry which is preliminary data.</text>
</comment>
<dbReference type="EMBL" id="JACEIK010000146">
    <property type="protein sequence ID" value="MCD7450858.1"/>
    <property type="molecule type" value="Genomic_DNA"/>
</dbReference>
<dbReference type="Proteomes" id="UP000823775">
    <property type="component" value="Unassembled WGS sequence"/>
</dbReference>
<reference evidence="1 2" key="1">
    <citation type="journal article" date="2021" name="BMC Genomics">
        <title>Datura genome reveals duplications of psychoactive alkaloid biosynthetic genes and high mutation rate following tissue culture.</title>
        <authorList>
            <person name="Rajewski A."/>
            <person name="Carter-House D."/>
            <person name="Stajich J."/>
            <person name="Litt A."/>
        </authorList>
    </citation>
    <scope>NUCLEOTIDE SEQUENCE [LARGE SCALE GENOMIC DNA]</scope>
    <source>
        <strain evidence="1">AR-01</strain>
    </source>
</reference>
<sequence length="137" mass="16267">MDLYRGSVAVYCDDDDYLELPKNFEVSSILRKTSFETLNYLDRPISCDDNLITKAIDIMEYMYGYRLFCNTLWSKQLWHFYCIENIQIPVENFDVDAIRSQYGILLWYYERKKQLDGECSDSENSEWWGKSNVGESA</sequence>
<evidence type="ECO:0000313" key="1">
    <source>
        <dbReference type="EMBL" id="MCD7450858.1"/>
    </source>
</evidence>
<protein>
    <submittedName>
        <fullName evidence="1">Uncharacterized protein</fullName>
    </submittedName>
</protein>
<keyword evidence="2" id="KW-1185">Reference proteome</keyword>
<proteinExistence type="predicted"/>
<organism evidence="1 2">
    <name type="scientific">Datura stramonium</name>
    <name type="common">Jimsonweed</name>
    <name type="synonym">Common thornapple</name>
    <dbReference type="NCBI Taxonomy" id="4076"/>
    <lineage>
        <taxon>Eukaryota</taxon>
        <taxon>Viridiplantae</taxon>
        <taxon>Streptophyta</taxon>
        <taxon>Embryophyta</taxon>
        <taxon>Tracheophyta</taxon>
        <taxon>Spermatophyta</taxon>
        <taxon>Magnoliopsida</taxon>
        <taxon>eudicotyledons</taxon>
        <taxon>Gunneridae</taxon>
        <taxon>Pentapetalae</taxon>
        <taxon>asterids</taxon>
        <taxon>lamiids</taxon>
        <taxon>Solanales</taxon>
        <taxon>Solanaceae</taxon>
        <taxon>Solanoideae</taxon>
        <taxon>Datureae</taxon>
        <taxon>Datura</taxon>
    </lineage>
</organism>
<accession>A0ABS8RVN4</accession>
<evidence type="ECO:0000313" key="2">
    <source>
        <dbReference type="Proteomes" id="UP000823775"/>
    </source>
</evidence>
<gene>
    <name evidence="1" type="ORF">HAX54_008716</name>
</gene>